<dbReference type="GO" id="GO:0003824">
    <property type="term" value="F:catalytic activity"/>
    <property type="evidence" value="ECO:0007669"/>
    <property type="project" value="InterPro"/>
</dbReference>
<dbReference type="OrthoDB" id="421993at2759"/>
<accession>A0A7J6P8L3</accession>
<evidence type="ECO:0000313" key="5">
    <source>
        <dbReference type="EMBL" id="KAF4692207.1"/>
    </source>
</evidence>
<dbReference type="InterPro" id="IPR020556">
    <property type="entry name" value="Amidase_CS"/>
</dbReference>
<dbReference type="InterPro" id="IPR000120">
    <property type="entry name" value="Amidase"/>
</dbReference>
<name>A0A7J6P8L3_PEROL</name>
<dbReference type="Proteomes" id="UP000541610">
    <property type="component" value="Unassembled WGS sequence"/>
</dbReference>
<dbReference type="PANTHER" id="PTHR11895">
    <property type="entry name" value="TRANSAMIDASE"/>
    <property type="match status" value="1"/>
</dbReference>
<feature type="region of interest" description="Disordered" evidence="2">
    <location>
        <begin position="730"/>
        <end position="770"/>
    </location>
</feature>
<evidence type="ECO:0000256" key="1">
    <source>
        <dbReference type="ARBA" id="ARBA00009199"/>
    </source>
</evidence>
<gene>
    <name evidence="5" type="ORF">FOZ60_013948</name>
</gene>
<feature type="chain" id="PRO_5029661904" description="Amidase domain-containing protein" evidence="3">
    <location>
        <begin position="24"/>
        <end position="1385"/>
    </location>
</feature>
<feature type="signal peptide" evidence="3">
    <location>
        <begin position="1"/>
        <end position="23"/>
    </location>
</feature>
<dbReference type="PANTHER" id="PTHR11895:SF67">
    <property type="entry name" value="AMIDASE DOMAIN-CONTAINING PROTEIN"/>
    <property type="match status" value="1"/>
</dbReference>
<dbReference type="Pfam" id="PF01425">
    <property type="entry name" value="Amidase"/>
    <property type="match status" value="3"/>
</dbReference>
<comment type="caution">
    <text evidence="5">The sequence shown here is derived from an EMBL/GenBank/DDBJ whole genome shotgun (WGS) entry which is preliminary data.</text>
</comment>
<dbReference type="EMBL" id="JABANP010000064">
    <property type="protein sequence ID" value="KAF4692207.1"/>
    <property type="molecule type" value="Genomic_DNA"/>
</dbReference>
<comment type="similarity">
    <text evidence="1">Belongs to the amidase family.</text>
</comment>
<dbReference type="InterPro" id="IPR036928">
    <property type="entry name" value="AS_sf"/>
</dbReference>
<feature type="domain" description="Amidase" evidence="4">
    <location>
        <begin position="163"/>
        <end position="612"/>
    </location>
</feature>
<evidence type="ECO:0000256" key="3">
    <source>
        <dbReference type="SAM" id="SignalP"/>
    </source>
</evidence>
<evidence type="ECO:0000256" key="2">
    <source>
        <dbReference type="SAM" id="MobiDB-lite"/>
    </source>
</evidence>
<keyword evidence="3" id="KW-0732">Signal</keyword>
<dbReference type="Gene3D" id="3.90.1300.10">
    <property type="entry name" value="Amidase signature (AS) domain"/>
    <property type="match status" value="2"/>
</dbReference>
<reference evidence="5 6" key="1">
    <citation type="submission" date="2020-04" db="EMBL/GenBank/DDBJ databases">
        <title>Perkinsus olseni comparative genomics.</title>
        <authorList>
            <person name="Bogema D.R."/>
        </authorList>
    </citation>
    <scope>NUCLEOTIDE SEQUENCE [LARGE SCALE GENOMIC DNA]</scope>
    <source>
        <strain evidence="5">00978-12</strain>
    </source>
</reference>
<evidence type="ECO:0000313" key="6">
    <source>
        <dbReference type="Proteomes" id="UP000541610"/>
    </source>
</evidence>
<feature type="compositionally biased region" description="Basic and acidic residues" evidence="2">
    <location>
        <begin position="730"/>
        <end position="739"/>
    </location>
</feature>
<protein>
    <recommendedName>
        <fullName evidence="4">Amidase domain-containing protein</fullName>
    </recommendedName>
</protein>
<feature type="domain" description="Amidase" evidence="4">
    <location>
        <begin position="1242"/>
        <end position="1330"/>
    </location>
</feature>
<dbReference type="PROSITE" id="PS00571">
    <property type="entry name" value="AMIDASES"/>
    <property type="match status" value="1"/>
</dbReference>
<proteinExistence type="inferred from homology"/>
<sequence>MPSFRLLISPLLLLVTRPAKVLGFGVVCDELETARFNMREGQHIRYSGVTLKMSSFLLGRWFAAPARADTIYKFGGRCLERWGTEVNSSRYPPLDRPLRRLSEKAHSEALRYNKEEEASLQNNVTRYFGPRGKKRVYTSIEDLHRAFPFQGSADPVTVAEGAMEAAIRLNRVVNAVEELLPRKEVLAMAEASKARFAAGQPLSMLDGVTFMVKNDINVKGIRTMAGRRTDSKVGWTVHPAEQNDRVVARLLSQGAILIGVGTQSELGLSATGFNEWKKGPLNPHNPKCFTGGSSSGIAVAVVMGLVPFAIGTDANGCNRSPAALTGVVGMAPTYGRSSSDVVLNDEEQRNPLTMGVSFSAVTRWGFMDLIGPLQRFSPTSTSGPITANAEDAAHVMAVIAENGERVQPNWCAEDAFASFHPPSQNATVTVGIYRAWVDSCSKSVIKAFYGTVEKMPGWRFKYFAMPQMAGQQKTQIFSLAAEYGKLLRNGSLSSYERSSQMSIALARHISKSQRKSEAVAAVRGWAMGKWEALFRTVDFVAVPTVYETAPIIPEDYFNHRPFDPNLEERLLRSTWVTNVLGYPSISVPMGVDDEGMPIGLQIIGRHWEDDRLMKVASDFQARTEASRVKPEIFKHELLLAKDLALVQGFPSAPLRLRIDKGTLYMKRDMELRTIRLNGGMHIVALHGKPWTMDIFSGENELPLDVLEFPSEALEGSHRFLGRAARPGERIGTRRFERIETSTAGPSRSKGSSIRKKLSRKSKKKESDKTVTEAMRGVTDLLSWPGVSAGLTKQITEARTQSAKNYDLEAMKLLPMTGYPLWAAGKLVTGDSGWRQGLRGYISRKTFRDIGVEELKAFAGSLDVDRMKWPIYAIDEETGSSQGESDLDPSQDGTLDRRTIRTYHSIEEYHKAFKEGQFTPVDFASTVYDWMEKLDKKFHFMVAKTNWSTVEQAAQASKRRYERGEPLSKLDGIPFIVKDEMSIQNFTELVGTDPNNLENPRLARRAIKNDPVIQALLDAGAILFGTSVLHEYGISPVGYNVWYKGPLNAFDRTRYTGGSSSGSATGVALGIFPFAIGFDGGGSVRIPSSWSGVVGAIPTFGAVRYDNAETKVFTTLHCGEHFYDKVYRETFNAPMPKINFAPLYDKNPNFTIGYDTAWVHDSDPEIEAMFYEVHDWIQQQPGWSIQDNFVMTHWKDQALAHTLTIAAEFHQTHKDDEYSILEPNTQISLALGSEIDEETIVAAEKVKRMEQFKYMDVLMTPAMAIPAKSIGAGVSSYGLFDGTLVSKMLKYIWPSNLLGFPAVTMTVRNNKDELPIGIQVICRPFEDGKCLALAKKIEEHYTGKRRTPWHWGVNDKKKSKWAWVDVFRVAQAKKAEKAKQAAGTMH</sequence>
<organism evidence="5 6">
    <name type="scientific">Perkinsus olseni</name>
    <name type="common">Perkinsus atlanticus</name>
    <dbReference type="NCBI Taxonomy" id="32597"/>
    <lineage>
        <taxon>Eukaryota</taxon>
        <taxon>Sar</taxon>
        <taxon>Alveolata</taxon>
        <taxon>Perkinsozoa</taxon>
        <taxon>Perkinsea</taxon>
        <taxon>Perkinsida</taxon>
        <taxon>Perkinsidae</taxon>
        <taxon>Perkinsus</taxon>
    </lineage>
</organism>
<evidence type="ECO:0000259" key="4">
    <source>
        <dbReference type="Pfam" id="PF01425"/>
    </source>
</evidence>
<dbReference type="InterPro" id="IPR023631">
    <property type="entry name" value="Amidase_dom"/>
</dbReference>
<feature type="domain" description="Amidase" evidence="4">
    <location>
        <begin position="927"/>
        <end position="1103"/>
    </location>
</feature>
<dbReference type="SUPFAM" id="SSF75304">
    <property type="entry name" value="Amidase signature (AS) enzymes"/>
    <property type="match status" value="2"/>
</dbReference>
<feature type="compositionally biased region" description="Basic residues" evidence="2">
    <location>
        <begin position="752"/>
        <end position="763"/>
    </location>
</feature>